<protein>
    <recommendedName>
        <fullName evidence="4">Legume lectin domain-containing protein</fullName>
    </recommendedName>
</protein>
<dbReference type="InterPro" id="IPR050258">
    <property type="entry name" value="Leguminous_Lectin"/>
</dbReference>
<name>A0AAN7G136_QUERU</name>
<evidence type="ECO:0000256" key="2">
    <source>
        <dbReference type="ARBA" id="ARBA00022734"/>
    </source>
</evidence>
<feature type="domain" description="Legume lectin" evidence="4">
    <location>
        <begin position="40"/>
        <end position="211"/>
    </location>
</feature>
<keyword evidence="3" id="KW-0812">Transmembrane</keyword>
<reference evidence="5 6" key="1">
    <citation type="journal article" date="2023" name="G3 (Bethesda)">
        <title>A haplotype-resolved chromosome-scale genome for Quercus rubra L. provides insights into the genetics of adaptive traits for red oak species.</title>
        <authorList>
            <person name="Kapoor B."/>
            <person name="Jenkins J."/>
            <person name="Schmutz J."/>
            <person name="Zhebentyayeva T."/>
            <person name="Kuelheim C."/>
            <person name="Coggeshall M."/>
            <person name="Heim C."/>
            <person name="Lasky J.R."/>
            <person name="Leites L."/>
            <person name="Islam-Faridi N."/>
            <person name="Romero-Severson J."/>
            <person name="DeLeo V.L."/>
            <person name="Lucas S.M."/>
            <person name="Lazic D."/>
            <person name="Gailing O."/>
            <person name="Carlson J."/>
            <person name="Staton M."/>
        </authorList>
    </citation>
    <scope>NUCLEOTIDE SEQUENCE [LARGE SCALE GENOMIC DNA]</scope>
    <source>
        <strain evidence="5">Pseudo-F2</strain>
    </source>
</reference>
<dbReference type="InterPro" id="IPR013320">
    <property type="entry name" value="ConA-like_dom_sf"/>
</dbReference>
<dbReference type="EMBL" id="JAXUIC010000002">
    <property type="protein sequence ID" value="KAK4600229.1"/>
    <property type="molecule type" value="Genomic_DNA"/>
</dbReference>
<gene>
    <name evidence="5" type="ORF">RGQ29_010051</name>
</gene>
<dbReference type="SUPFAM" id="SSF49899">
    <property type="entry name" value="Concanavalin A-like lectins/glucanases"/>
    <property type="match status" value="1"/>
</dbReference>
<dbReference type="PANTHER" id="PTHR32401:SF49">
    <property type="entry name" value="OS10G0129200 PROTEIN"/>
    <property type="match status" value="1"/>
</dbReference>
<dbReference type="Gene3D" id="2.60.120.200">
    <property type="match status" value="1"/>
</dbReference>
<dbReference type="GO" id="GO:0030246">
    <property type="term" value="F:carbohydrate binding"/>
    <property type="evidence" value="ECO:0007669"/>
    <property type="project" value="UniProtKB-KW"/>
</dbReference>
<comment type="similarity">
    <text evidence="1">Belongs to the leguminous lectin family.</text>
</comment>
<feature type="transmembrane region" description="Helical" evidence="3">
    <location>
        <begin position="12"/>
        <end position="30"/>
    </location>
</feature>
<evidence type="ECO:0000256" key="3">
    <source>
        <dbReference type="SAM" id="Phobius"/>
    </source>
</evidence>
<sequence length="222" mass="25455">MVVYNLKHNHFLPPQLFIPFYIFMIISFFFSQLTKFSSAISFNYTYFSASNPNISSQLSAYAEGKVIKLTTDKQAVVDQATHLWDKASGNLTDFTTHFTFIIKSLNEQRYTDGLAFFLAPCDNFLRTETTPDANDFVAVEFDIYSNKAWDQLGEHVGIDINSTKSVVTLSWLNRLAIMEGQRNEAWICYNSSSHNLSVIFTVSYELRESPETFLSQYMGFIL</sequence>
<dbReference type="PANTHER" id="PTHR32401">
    <property type="entry name" value="CONCANAVALIN A-LIKE LECTIN FAMILY PROTEIN"/>
    <property type="match status" value="1"/>
</dbReference>
<evidence type="ECO:0000313" key="5">
    <source>
        <dbReference type="EMBL" id="KAK4600229.1"/>
    </source>
</evidence>
<dbReference type="InterPro" id="IPR053761">
    <property type="entry name" value="Leguminous_Lectin_Domain_sf"/>
</dbReference>
<organism evidence="5 6">
    <name type="scientific">Quercus rubra</name>
    <name type="common">Northern red oak</name>
    <name type="synonym">Quercus borealis</name>
    <dbReference type="NCBI Taxonomy" id="3512"/>
    <lineage>
        <taxon>Eukaryota</taxon>
        <taxon>Viridiplantae</taxon>
        <taxon>Streptophyta</taxon>
        <taxon>Embryophyta</taxon>
        <taxon>Tracheophyta</taxon>
        <taxon>Spermatophyta</taxon>
        <taxon>Magnoliopsida</taxon>
        <taxon>eudicotyledons</taxon>
        <taxon>Gunneridae</taxon>
        <taxon>Pentapetalae</taxon>
        <taxon>rosids</taxon>
        <taxon>fabids</taxon>
        <taxon>Fagales</taxon>
        <taxon>Fagaceae</taxon>
        <taxon>Quercus</taxon>
    </lineage>
</organism>
<keyword evidence="3" id="KW-0472">Membrane</keyword>
<accession>A0AAN7G136</accession>
<keyword evidence="6" id="KW-1185">Reference proteome</keyword>
<evidence type="ECO:0000259" key="4">
    <source>
        <dbReference type="Pfam" id="PF00139"/>
    </source>
</evidence>
<dbReference type="Proteomes" id="UP001324115">
    <property type="component" value="Unassembled WGS sequence"/>
</dbReference>
<evidence type="ECO:0000313" key="6">
    <source>
        <dbReference type="Proteomes" id="UP001324115"/>
    </source>
</evidence>
<keyword evidence="2" id="KW-0430">Lectin</keyword>
<evidence type="ECO:0000256" key="1">
    <source>
        <dbReference type="ARBA" id="ARBA00007606"/>
    </source>
</evidence>
<dbReference type="InterPro" id="IPR001220">
    <property type="entry name" value="Legume_lectin_dom"/>
</dbReference>
<dbReference type="AlphaFoldDB" id="A0AAN7G136"/>
<dbReference type="Pfam" id="PF00139">
    <property type="entry name" value="Lectin_legB"/>
    <property type="match status" value="1"/>
</dbReference>
<dbReference type="Gene3D" id="2.60.40.4220">
    <property type="match status" value="1"/>
</dbReference>
<keyword evidence="3" id="KW-1133">Transmembrane helix</keyword>
<comment type="caution">
    <text evidence="5">The sequence shown here is derived from an EMBL/GenBank/DDBJ whole genome shotgun (WGS) entry which is preliminary data.</text>
</comment>
<proteinExistence type="inferred from homology"/>